<name>A0A5C5GCS1_9RHOB</name>
<gene>
    <name evidence="2" type="ORF">FHY64_03055</name>
</gene>
<keyword evidence="1" id="KW-0812">Transmembrane</keyword>
<dbReference type="RefSeq" id="WP_140192969.1">
    <property type="nucleotide sequence ID" value="NZ_CP065915.1"/>
</dbReference>
<evidence type="ECO:0000313" key="3">
    <source>
        <dbReference type="Proteomes" id="UP000314011"/>
    </source>
</evidence>
<evidence type="ECO:0000256" key="1">
    <source>
        <dbReference type="SAM" id="Phobius"/>
    </source>
</evidence>
<accession>A0A5C5GCS1</accession>
<dbReference type="OrthoDB" id="7652337at2"/>
<dbReference type="InterPro" id="IPR019715">
    <property type="entry name" value="Haemolysin_XhlA"/>
</dbReference>
<feature type="transmembrane region" description="Helical" evidence="1">
    <location>
        <begin position="42"/>
        <end position="65"/>
    </location>
</feature>
<evidence type="ECO:0000313" key="2">
    <source>
        <dbReference type="EMBL" id="TNY32290.1"/>
    </source>
</evidence>
<dbReference type="EMBL" id="VFFF01000001">
    <property type="protein sequence ID" value="TNY32290.1"/>
    <property type="molecule type" value="Genomic_DNA"/>
</dbReference>
<reference evidence="2 3" key="1">
    <citation type="submission" date="2019-06" db="EMBL/GenBank/DDBJ databases">
        <title>Genome of new Rhodobacteraceae sp. SM1903.</title>
        <authorList>
            <person name="Ren X."/>
        </authorList>
    </citation>
    <scope>NUCLEOTIDE SEQUENCE [LARGE SCALE GENOMIC DNA]</scope>
    <source>
        <strain evidence="2 3">SM1903</strain>
    </source>
</reference>
<proteinExistence type="predicted"/>
<comment type="caution">
    <text evidence="2">The sequence shown here is derived from an EMBL/GenBank/DDBJ whole genome shotgun (WGS) entry which is preliminary data.</text>
</comment>
<keyword evidence="3" id="KW-1185">Reference proteome</keyword>
<keyword evidence="1" id="KW-1133">Transmembrane helix</keyword>
<dbReference type="Proteomes" id="UP000314011">
    <property type="component" value="Unassembled WGS sequence"/>
</dbReference>
<protein>
    <submittedName>
        <fullName evidence="2">Pseudouridine synthase</fullName>
    </submittedName>
</protein>
<dbReference type="Pfam" id="PF10779">
    <property type="entry name" value="XhlA"/>
    <property type="match status" value="1"/>
</dbReference>
<dbReference type="AlphaFoldDB" id="A0A5C5GCS1"/>
<keyword evidence="1" id="KW-0472">Membrane</keyword>
<sequence length="66" mass="7240">MTDWATQAERRIGTLETRSAVEDVHRENVEKRLTEIEDTLKWLVRLVIGALLTAGVALIVGGPLAG</sequence>
<organism evidence="2 3">
    <name type="scientific">Pelagovum pacificum</name>
    <dbReference type="NCBI Taxonomy" id="2588711"/>
    <lineage>
        <taxon>Bacteria</taxon>
        <taxon>Pseudomonadati</taxon>
        <taxon>Pseudomonadota</taxon>
        <taxon>Alphaproteobacteria</taxon>
        <taxon>Rhodobacterales</taxon>
        <taxon>Paracoccaceae</taxon>
        <taxon>Pelagovum</taxon>
    </lineage>
</organism>